<dbReference type="Gene3D" id="3.30.465.10">
    <property type="match status" value="1"/>
</dbReference>
<dbReference type="InterPro" id="IPR016166">
    <property type="entry name" value="FAD-bd_PCMH"/>
</dbReference>
<evidence type="ECO:0000313" key="8">
    <source>
        <dbReference type="EMBL" id="KAK3324588.1"/>
    </source>
</evidence>
<dbReference type="Pfam" id="PF08031">
    <property type="entry name" value="BBE"/>
    <property type="match status" value="1"/>
</dbReference>
<evidence type="ECO:0000256" key="5">
    <source>
        <dbReference type="ARBA" id="ARBA00023002"/>
    </source>
</evidence>
<organism evidence="8 9">
    <name type="scientific">Cercophora scortea</name>
    <dbReference type="NCBI Taxonomy" id="314031"/>
    <lineage>
        <taxon>Eukaryota</taxon>
        <taxon>Fungi</taxon>
        <taxon>Dikarya</taxon>
        <taxon>Ascomycota</taxon>
        <taxon>Pezizomycotina</taxon>
        <taxon>Sordariomycetes</taxon>
        <taxon>Sordariomycetidae</taxon>
        <taxon>Sordariales</taxon>
        <taxon>Lasiosphaeriaceae</taxon>
        <taxon>Cercophora</taxon>
    </lineage>
</organism>
<dbReference type="AlphaFoldDB" id="A0AAE0MAI8"/>
<evidence type="ECO:0000256" key="6">
    <source>
        <dbReference type="SAM" id="SignalP"/>
    </source>
</evidence>
<feature type="signal peptide" evidence="6">
    <location>
        <begin position="1"/>
        <end position="18"/>
    </location>
</feature>
<protein>
    <recommendedName>
        <fullName evidence="7">FAD-binding PCMH-type domain-containing protein</fullName>
    </recommendedName>
</protein>
<evidence type="ECO:0000256" key="1">
    <source>
        <dbReference type="ARBA" id="ARBA00001974"/>
    </source>
</evidence>
<dbReference type="PANTHER" id="PTHR42973">
    <property type="entry name" value="BINDING OXIDOREDUCTASE, PUTATIVE (AFU_ORTHOLOGUE AFUA_1G17690)-RELATED"/>
    <property type="match status" value="1"/>
</dbReference>
<dbReference type="PROSITE" id="PS51387">
    <property type="entry name" value="FAD_PCMH"/>
    <property type="match status" value="1"/>
</dbReference>
<evidence type="ECO:0000256" key="3">
    <source>
        <dbReference type="ARBA" id="ARBA00022630"/>
    </source>
</evidence>
<dbReference type="InterPro" id="IPR006094">
    <property type="entry name" value="Oxid_FAD_bind_N"/>
</dbReference>
<gene>
    <name evidence="8" type="ORF">B0T19DRAFT_464724</name>
</gene>
<dbReference type="Gene3D" id="3.40.462.20">
    <property type="match status" value="1"/>
</dbReference>
<sequence length="489" mass="52425">MKLSQLLISSLALAAAGAHQIPPRQAWSLNNLHLSPGTRIFSSTDPNFQTETTQRYTSHDAPTYLQSVKPALESDVQKIVAYAAQRRIPFLATGGGHGFATTFGRLRNGLEIDLSGFNNISIDAAANTMTVGGAVVMGDLFAPLYNAGKEMPTGSASCVGLLGAALGGGVGRLNGLHGLIVDSLLSVRMVTGTGRLVTASRTQNSDLFWGVRGAGFNYGIVTSATFRVYNYTNGGQAMNADFLFPLNNTAQVVQYFHSMQATLPAELALILQTGYQQALGGQYLVVNAVYHGPQALGMPLIQPLIAAGPSRQSIGMVAYKDLLSASFFGMSGDTGPCTRNAKRDVYGLGLRTIDAPTMESHIANLTALFATRPEFRESVFFIEAFPTQAVRAVPDGATAYPHRDINAHLLFNYGYTNGSQLPDLDAFATNARRQFAATSGFGGVQTYVNYGHGDEGPVPLYGSRKLGRLRELKRTWDPLGLFGFNIPFY</sequence>
<dbReference type="InterPro" id="IPR016164">
    <property type="entry name" value="FAD-linked_Oxase-like_C"/>
</dbReference>
<dbReference type="SUPFAM" id="SSF56176">
    <property type="entry name" value="FAD-binding/transporter-associated domain-like"/>
    <property type="match status" value="1"/>
</dbReference>
<dbReference type="InterPro" id="IPR036318">
    <property type="entry name" value="FAD-bd_PCMH-like_sf"/>
</dbReference>
<reference evidence="8" key="1">
    <citation type="journal article" date="2023" name="Mol. Phylogenet. Evol.">
        <title>Genome-scale phylogeny and comparative genomics of the fungal order Sordariales.</title>
        <authorList>
            <person name="Hensen N."/>
            <person name="Bonometti L."/>
            <person name="Westerberg I."/>
            <person name="Brannstrom I.O."/>
            <person name="Guillou S."/>
            <person name="Cros-Aarteil S."/>
            <person name="Calhoun S."/>
            <person name="Haridas S."/>
            <person name="Kuo A."/>
            <person name="Mondo S."/>
            <person name="Pangilinan J."/>
            <person name="Riley R."/>
            <person name="LaButti K."/>
            <person name="Andreopoulos B."/>
            <person name="Lipzen A."/>
            <person name="Chen C."/>
            <person name="Yan M."/>
            <person name="Daum C."/>
            <person name="Ng V."/>
            <person name="Clum A."/>
            <person name="Steindorff A."/>
            <person name="Ohm R.A."/>
            <person name="Martin F."/>
            <person name="Silar P."/>
            <person name="Natvig D.O."/>
            <person name="Lalanne C."/>
            <person name="Gautier V."/>
            <person name="Ament-Velasquez S.L."/>
            <person name="Kruys A."/>
            <person name="Hutchinson M.I."/>
            <person name="Powell A.J."/>
            <person name="Barry K."/>
            <person name="Miller A.N."/>
            <person name="Grigoriev I.V."/>
            <person name="Debuchy R."/>
            <person name="Gladieux P."/>
            <person name="Hiltunen Thoren M."/>
            <person name="Johannesson H."/>
        </authorList>
    </citation>
    <scope>NUCLEOTIDE SEQUENCE</scope>
    <source>
        <strain evidence="8">SMH4131-1</strain>
    </source>
</reference>
<evidence type="ECO:0000256" key="4">
    <source>
        <dbReference type="ARBA" id="ARBA00022827"/>
    </source>
</evidence>
<evidence type="ECO:0000259" key="7">
    <source>
        <dbReference type="PROSITE" id="PS51387"/>
    </source>
</evidence>
<keyword evidence="4" id="KW-0274">FAD</keyword>
<keyword evidence="6" id="KW-0732">Signal</keyword>
<evidence type="ECO:0000313" key="9">
    <source>
        <dbReference type="Proteomes" id="UP001286456"/>
    </source>
</evidence>
<feature type="domain" description="FAD-binding PCMH-type" evidence="7">
    <location>
        <begin position="57"/>
        <end position="231"/>
    </location>
</feature>
<dbReference type="InterPro" id="IPR016169">
    <property type="entry name" value="FAD-bd_PCMH_sub2"/>
</dbReference>
<comment type="cofactor">
    <cofactor evidence="1">
        <name>FAD</name>
        <dbReference type="ChEBI" id="CHEBI:57692"/>
    </cofactor>
</comment>
<dbReference type="GO" id="GO:0071949">
    <property type="term" value="F:FAD binding"/>
    <property type="evidence" value="ECO:0007669"/>
    <property type="project" value="InterPro"/>
</dbReference>
<name>A0AAE0MAI8_9PEZI</name>
<dbReference type="Pfam" id="PF01565">
    <property type="entry name" value="FAD_binding_4"/>
    <property type="match status" value="1"/>
</dbReference>
<evidence type="ECO:0000256" key="2">
    <source>
        <dbReference type="ARBA" id="ARBA00005466"/>
    </source>
</evidence>
<dbReference type="Proteomes" id="UP001286456">
    <property type="component" value="Unassembled WGS sequence"/>
</dbReference>
<proteinExistence type="inferred from homology"/>
<keyword evidence="3" id="KW-0285">Flavoprotein</keyword>
<dbReference type="InterPro" id="IPR012951">
    <property type="entry name" value="BBE"/>
</dbReference>
<keyword evidence="5" id="KW-0560">Oxidoreductase</keyword>
<accession>A0AAE0MAI8</accession>
<dbReference type="InterPro" id="IPR050416">
    <property type="entry name" value="FAD-linked_Oxidoreductase"/>
</dbReference>
<dbReference type="PANTHER" id="PTHR42973:SF9">
    <property type="entry name" value="FAD-BINDING PCMH-TYPE DOMAIN-CONTAINING PROTEIN-RELATED"/>
    <property type="match status" value="1"/>
</dbReference>
<comment type="caution">
    <text evidence="8">The sequence shown here is derived from an EMBL/GenBank/DDBJ whole genome shotgun (WGS) entry which is preliminary data.</text>
</comment>
<comment type="similarity">
    <text evidence="2">Belongs to the oxygen-dependent FAD-linked oxidoreductase family.</text>
</comment>
<dbReference type="GO" id="GO:0016491">
    <property type="term" value="F:oxidoreductase activity"/>
    <property type="evidence" value="ECO:0007669"/>
    <property type="project" value="UniProtKB-KW"/>
</dbReference>
<reference evidence="8" key="2">
    <citation type="submission" date="2023-06" db="EMBL/GenBank/DDBJ databases">
        <authorList>
            <consortium name="Lawrence Berkeley National Laboratory"/>
            <person name="Haridas S."/>
            <person name="Hensen N."/>
            <person name="Bonometti L."/>
            <person name="Westerberg I."/>
            <person name="Brannstrom I.O."/>
            <person name="Guillou S."/>
            <person name="Cros-Aarteil S."/>
            <person name="Calhoun S."/>
            <person name="Kuo A."/>
            <person name="Mondo S."/>
            <person name="Pangilinan J."/>
            <person name="Riley R."/>
            <person name="Labutti K."/>
            <person name="Andreopoulos B."/>
            <person name="Lipzen A."/>
            <person name="Chen C."/>
            <person name="Yanf M."/>
            <person name="Daum C."/>
            <person name="Ng V."/>
            <person name="Clum A."/>
            <person name="Steindorff A."/>
            <person name="Ohm R."/>
            <person name="Martin F."/>
            <person name="Silar P."/>
            <person name="Natvig D."/>
            <person name="Lalanne C."/>
            <person name="Gautier V."/>
            <person name="Ament-Velasquez S.L."/>
            <person name="Kruys A."/>
            <person name="Hutchinson M.I."/>
            <person name="Powell A.J."/>
            <person name="Barry K."/>
            <person name="Miller A.N."/>
            <person name="Grigoriev I.V."/>
            <person name="Debuchy R."/>
            <person name="Gladieux P."/>
            <person name="Thoren M.H."/>
            <person name="Johannesson H."/>
        </authorList>
    </citation>
    <scope>NUCLEOTIDE SEQUENCE</scope>
    <source>
        <strain evidence="8">SMH4131-1</strain>
    </source>
</reference>
<dbReference type="SUPFAM" id="SSF55103">
    <property type="entry name" value="FAD-linked oxidases, C-terminal domain"/>
    <property type="match status" value="1"/>
</dbReference>
<dbReference type="EMBL" id="JAUEPO010000004">
    <property type="protein sequence ID" value="KAK3324588.1"/>
    <property type="molecule type" value="Genomic_DNA"/>
</dbReference>
<feature type="chain" id="PRO_5042114657" description="FAD-binding PCMH-type domain-containing protein" evidence="6">
    <location>
        <begin position="19"/>
        <end position="489"/>
    </location>
</feature>
<keyword evidence="9" id="KW-1185">Reference proteome</keyword>